<dbReference type="InterPro" id="IPR018422">
    <property type="entry name" value="Cation/H_exchanger_CPA1"/>
</dbReference>
<feature type="transmembrane region" description="Helical" evidence="11">
    <location>
        <begin position="29"/>
        <end position="47"/>
    </location>
</feature>
<evidence type="ECO:0000256" key="3">
    <source>
        <dbReference type="ARBA" id="ARBA00022475"/>
    </source>
</evidence>
<evidence type="ECO:0000256" key="6">
    <source>
        <dbReference type="ARBA" id="ARBA00023053"/>
    </source>
</evidence>
<feature type="compositionally biased region" description="Basic and acidic residues" evidence="10">
    <location>
        <begin position="557"/>
        <end position="575"/>
    </location>
</feature>
<evidence type="ECO:0000313" key="14">
    <source>
        <dbReference type="Proteomes" id="UP001189429"/>
    </source>
</evidence>
<dbReference type="Gene3D" id="6.10.140.1330">
    <property type="match status" value="1"/>
</dbReference>
<dbReference type="PANTHER" id="PTHR10110:SF86">
    <property type="entry name" value="SODIUM_HYDROGEN EXCHANGER 7"/>
    <property type="match status" value="1"/>
</dbReference>
<gene>
    <name evidence="13" type="ORF">PCOR1329_LOCUS70707</name>
</gene>
<feature type="domain" description="Cation/H+ exchanger transmembrane" evidence="12">
    <location>
        <begin position="42"/>
        <end position="458"/>
    </location>
</feature>
<keyword evidence="4 11" id="KW-0812">Transmembrane</keyword>
<evidence type="ECO:0000256" key="2">
    <source>
        <dbReference type="ARBA" id="ARBA00022448"/>
    </source>
</evidence>
<feature type="transmembrane region" description="Helical" evidence="11">
    <location>
        <begin position="97"/>
        <end position="115"/>
    </location>
</feature>
<keyword evidence="6" id="KW-0915">Sodium</keyword>
<comment type="subcellular location">
    <subcellularLocation>
        <location evidence="1">Cell membrane</location>
        <topology evidence="1">Multi-pass membrane protein</topology>
    </subcellularLocation>
</comment>
<feature type="transmembrane region" description="Helical" evidence="11">
    <location>
        <begin position="434"/>
        <end position="452"/>
    </location>
</feature>
<feature type="region of interest" description="Disordered" evidence="10">
    <location>
        <begin position="514"/>
        <end position="575"/>
    </location>
</feature>
<organism evidence="13 14">
    <name type="scientific">Prorocentrum cordatum</name>
    <dbReference type="NCBI Taxonomy" id="2364126"/>
    <lineage>
        <taxon>Eukaryota</taxon>
        <taxon>Sar</taxon>
        <taxon>Alveolata</taxon>
        <taxon>Dinophyceae</taxon>
        <taxon>Prorocentrales</taxon>
        <taxon>Prorocentraceae</taxon>
        <taxon>Prorocentrum</taxon>
    </lineage>
</organism>
<keyword evidence="14" id="KW-1185">Reference proteome</keyword>
<dbReference type="Pfam" id="PF00999">
    <property type="entry name" value="Na_H_Exchanger"/>
    <property type="match status" value="1"/>
</dbReference>
<dbReference type="InterPro" id="IPR006153">
    <property type="entry name" value="Cation/H_exchanger_TM"/>
</dbReference>
<evidence type="ECO:0000256" key="4">
    <source>
        <dbReference type="ARBA" id="ARBA00022692"/>
    </source>
</evidence>
<keyword evidence="9" id="KW-0739">Sodium transport</keyword>
<evidence type="ECO:0000256" key="11">
    <source>
        <dbReference type="SAM" id="Phobius"/>
    </source>
</evidence>
<protein>
    <recommendedName>
        <fullName evidence="12">Cation/H+ exchanger transmembrane domain-containing protein</fullName>
    </recommendedName>
</protein>
<keyword evidence="2" id="KW-0813">Transport</keyword>
<evidence type="ECO:0000313" key="13">
    <source>
        <dbReference type="EMBL" id="CAK0890468.1"/>
    </source>
</evidence>
<feature type="transmembrane region" description="Helical" evidence="11">
    <location>
        <begin position="59"/>
        <end position="77"/>
    </location>
</feature>
<sequence length="575" mass="62263">MAAGTSESDDSMDLRPPGEEQLPTYAKGFMLPILCVVILTFMVVRRLHHSRWNVLPESATVLLIGALCGAGFSLVCWKTGKEFPISGWNEIDEATSLSMNFVLLPILIFQAGWTLNVRDFYAQLGSILLFAVGGTLIAAIVIFWVLKLMSGPIGMEWDKDELAAFASLISAVDPVATLTTFQSLGVEPFLNIIVLGEALINDAVALVLFEGFNGKADSEQESFTSLGLQMLWQLFGSSGLGVIAAHVMVAVFSASHLRHDKQMAALFVMLCPFVLYISAVAFNLSGIISTLFGGAFMGVYVKEILSDVEVQEYIESFLEVLAHLGDFVIFTMVGVGAALSVCGQWMQRRNYVLVLQLSVIVFVACLVGRAVAVFLLGAARNVIHRWRRLSWDREDVNEYLITPRRALVMWWGGGLRGAIALVCALDLRTKNMSLLVDVTMVNIYLTVIIFGGTTESLVRYLGIPLSAKGGEAGVNDGTPGGGTQESRGSMFSSQVPEYQQKALAKLHRGITRGLVGRPEDGQASAPRGASSPGVASIAEQEEAGGIELEPVAELEPAEERRKPLAADSRSRTMVF</sequence>
<keyword evidence="8 11" id="KW-0472">Membrane</keyword>
<evidence type="ECO:0000256" key="7">
    <source>
        <dbReference type="ARBA" id="ARBA00023065"/>
    </source>
</evidence>
<feature type="transmembrane region" description="Helical" evidence="11">
    <location>
        <begin position="229"/>
        <end position="252"/>
    </location>
</feature>
<keyword evidence="7" id="KW-0406">Ion transport</keyword>
<feature type="transmembrane region" description="Helical" evidence="11">
    <location>
        <begin position="353"/>
        <end position="379"/>
    </location>
</feature>
<accession>A0ABN9WUF5</accession>
<proteinExistence type="predicted"/>
<dbReference type="Proteomes" id="UP001189429">
    <property type="component" value="Unassembled WGS sequence"/>
</dbReference>
<dbReference type="PANTHER" id="PTHR10110">
    <property type="entry name" value="SODIUM/HYDROGEN EXCHANGER"/>
    <property type="match status" value="1"/>
</dbReference>
<dbReference type="EMBL" id="CAUYUJ010019359">
    <property type="protein sequence ID" value="CAK0890468.1"/>
    <property type="molecule type" value="Genomic_DNA"/>
</dbReference>
<evidence type="ECO:0000256" key="5">
    <source>
        <dbReference type="ARBA" id="ARBA00022989"/>
    </source>
</evidence>
<evidence type="ECO:0000256" key="1">
    <source>
        <dbReference type="ARBA" id="ARBA00004651"/>
    </source>
</evidence>
<evidence type="ECO:0000259" key="12">
    <source>
        <dbReference type="Pfam" id="PF00999"/>
    </source>
</evidence>
<feature type="transmembrane region" description="Helical" evidence="11">
    <location>
        <begin position="273"/>
        <end position="300"/>
    </location>
</feature>
<feature type="transmembrane region" description="Helical" evidence="11">
    <location>
        <begin position="320"/>
        <end position="341"/>
    </location>
</feature>
<evidence type="ECO:0000256" key="9">
    <source>
        <dbReference type="ARBA" id="ARBA00023201"/>
    </source>
</evidence>
<evidence type="ECO:0000256" key="10">
    <source>
        <dbReference type="SAM" id="MobiDB-lite"/>
    </source>
</evidence>
<comment type="caution">
    <text evidence="13">The sequence shown here is derived from an EMBL/GenBank/DDBJ whole genome shotgun (WGS) entry which is preliminary data.</text>
</comment>
<keyword evidence="3" id="KW-1003">Cell membrane</keyword>
<evidence type="ECO:0000256" key="8">
    <source>
        <dbReference type="ARBA" id="ARBA00023136"/>
    </source>
</evidence>
<feature type="compositionally biased region" description="Acidic residues" evidence="10">
    <location>
        <begin position="539"/>
        <end position="556"/>
    </location>
</feature>
<reference evidence="13" key="1">
    <citation type="submission" date="2023-10" db="EMBL/GenBank/DDBJ databases">
        <authorList>
            <person name="Chen Y."/>
            <person name="Shah S."/>
            <person name="Dougan E. K."/>
            <person name="Thang M."/>
            <person name="Chan C."/>
        </authorList>
    </citation>
    <scope>NUCLEOTIDE SEQUENCE [LARGE SCALE GENOMIC DNA]</scope>
</reference>
<name>A0ABN9WUF5_9DINO</name>
<feature type="transmembrane region" description="Helical" evidence="11">
    <location>
        <begin position="408"/>
        <end position="427"/>
    </location>
</feature>
<dbReference type="InterPro" id="IPR004709">
    <property type="entry name" value="NaH_exchanger"/>
</dbReference>
<feature type="transmembrane region" description="Helical" evidence="11">
    <location>
        <begin position="127"/>
        <end position="146"/>
    </location>
</feature>
<keyword evidence="5 11" id="KW-1133">Transmembrane helix</keyword>
<dbReference type="PRINTS" id="PR01084">
    <property type="entry name" value="NAHEXCHNGR"/>
</dbReference>